<evidence type="ECO:0000313" key="1">
    <source>
        <dbReference type="EMBL" id="KRM01600.1"/>
    </source>
</evidence>
<dbReference type="InterPro" id="IPR013321">
    <property type="entry name" value="Arc_rbn_hlx_hlx"/>
</dbReference>
<evidence type="ECO:0000313" key="2">
    <source>
        <dbReference type="Proteomes" id="UP000051739"/>
    </source>
</evidence>
<dbReference type="Proteomes" id="UP000051739">
    <property type="component" value="Unassembled WGS sequence"/>
</dbReference>
<dbReference type="RefSeq" id="WP_056937575.1">
    <property type="nucleotide sequence ID" value="NZ_AZFN01000016.1"/>
</dbReference>
<keyword evidence="2" id="KW-1185">Reference proteome</keyword>
<dbReference type="Gene3D" id="1.10.1220.10">
    <property type="entry name" value="Met repressor-like"/>
    <property type="match status" value="1"/>
</dbReference>
<accession>A0A0R1V825</accession>
<dbReference type="AlphaFoldDB" id="A0A0R1V825"/>
<reference evidence="1 2" key="1">
    <citation type="journal article" date="2015" name="Genome Announc.">
        <title>Expanding the biotechnology potential of lactobacilli through comparative genomics of 213 strains and associated genera.</title>
        <authorList>
            <person name="Sun Z."/>
            <person name="Harris H.M."/>
            <person name="McCann A."/>
            <person name="Guo C."/>
            <person name="Argimon S."/>
            <person name="Zhang W."/>
            <person name="Yang X."/>
            <person name="Jeffery I.B."/>
            <person name="Cooney J.C."/>
            <person name="Kagawa T.F."/>
            <person name="Liu W."/>
            <person name="Song Y."/>
            <person name="Salvetti E."/>
            <person name="Wrobel A."/>
            <person name="Rasinkangas P."/>
            <person name="Parkhill J."/>
            <person name="Rea M.C."/>
            <person name="O'Sullivan O."/>
            <person name="Ritari J."/>
            <person name="Douillard F.P."/>
            <person name="Paul Ross R."/>
            <person name="Yang R."/>
            <person name="Briner A.E."/>
            <person name="Felis G.E."/>
            <person name="de Vos W.M."/>
            <person name="Barrangou R."/>
            <person name="Klaenhammer T.R."/>
            <person name="Caufield P.W."/>
            <person name="Cui Y."/>
            <person name="Zhang H."/>
            <person name="O'Toole P.W."/>
        </authorList>
    </citation>
    <scope>NUCLEOTIDE SEQUENCE [LARGE SCALE GENOMIC DNA]</scope>
    <source>
        <strain evidence="1 2">DSM 16045</strain>
    </source>
</reference>
<dbReference type="GO" id="GO:0006355">
    <property type="term" value="P:regulation of DNA-templated transcription"/>
    <property type="evidence" value="ECO:0007669"/>
    <property type="project" value="InterPro"/>
</dbReference>
<comment type="caution">
    <text evidence="1">The sequence shown here is derived from an EMBL/GenBank/DDBJ whole genome shotgun (WGS) entry which is preliminary data.</text>
</comment>
<gene>
    <name evidence="1" type="ORF">FC60_GL000528</name>
</gene>
<name>A0A0R1V825_9LACO</name>
<organism evidence="1 2">
    <name type="scientific">Limosilactobacillus gastricus DSM 16045</name>
    <dbReference type="NCBI Taxonomy" id="1423749"/>
    <lineage>
        <taxon>Bacteria</taxon>
        <taxon>Bacillati</taxon>
        <taxon>Bacillota</taxon>
        <taxon>Bacilli</taxon>
        <taxon>Lactobacillales</taxon>
        <taxon>Lactobacillaceae</taxon>
        <taxon>Limosilactobacillus</taxon>
    </lineage>
</organism>
<dbReference type="EMBL" id="AZFN01000016">
    <property type="protein sequence ID" value="KRM01600.1"/>
    <property type="molecule type" value="Genomic_DNA"/>
</dbReference>
<dbReference type="PATRIC" id="fig|1423749.3.peg.532"/>
<evidence type="ECO:0008006" key="3">
    <source>
        <dbReference type="Google" id="ProtNLM"/>
    </source>
</evidence>
<proteinExistence type="predicted"/>
<sequence length="92" mass="10376">MTQAPIKNKIVSTRVTANIQDRARKNLADQGLTVSEYIRLALVKAANNEVQLVNFLDSSEALEAKREAETDQLETIGDLNDFNDWIEKINED</sequence>
<protein>
    <recommendedName>
        <fullName evidence="3">RelB</fullName>
    </recommendedName>
</protein>